<gene>
    <name evidence="2" type="ORF">C8N35_10193</name>
</gene>
<accession>A0A2T5VE74</accession>
<feature type="region of interest" description="Disordered" evidence="1">
    <location>
        <begin position="1"/>
        <end position="81"/>
    </location>
</feature>
<feature type="compositionally biased region" description="Basic and acidic residues" evidence="1">
    <location>
        <begin position="70"/>
        <end position="81"/>
    </location>
</feature>
<evidence type="ECO:0000256" key="1">
    <source>
        <dbReference type="SAM" id="MobiDB-lite"/>
    </source>
</evidence>
<evidence type="ECO:0000313" key="2">
    <source>
        <dbReference type="EMBL" id="PTW62059.1"/>
    </source>
</evidence>
<feature type="compositionally biased region" description="Basic and acidic residues" evidence="1">
    <location>
        <begin position="28"/>
        <end position="46"/>
    </location>
</feature>
<comment type="caution">
    <text evidence="2">The sequence shown here is derived from an EMBL/GenBank/DDBJ whole genome shotgun (WGS) entry which is preliminary data.</text>
</comment>
<keyword evidence="3" id="KW-1185">Reference proteome</keyword>
<sequence>MSDPDDTTRAPSSSLSANDPAGDLKNPGQDKPRQDKRVAREERLAEALRANLKRRKQQQRGRRTAATDNDDARENETDGDS</sequence>
<reference evidence="2 3" key="1">
    <citation type="submission" date="2018-04" db="EMBL/GenBank/DDBJ databases">
        <title>Genomic Encyclopedia of Archaeal and Bacterial Type Strains, Phase II (KMG-II): from individual species to whole genera.</title>
        <authorList>
            <person name="Goeker M."/>
        </authorList>
    </citation>
    <scope>NUCLEOTIDE SEQUENCE [LARGE SCALE GENOMIC DNA]</scope>
    <source>
        <strain evidence="2 3">DSM 23382</strain>
    </source>
</reference>
<evidence type="ECO:0000313" key="3">
    <source>
        <dbReference type="Proteomes" id="UP000244081"/>
    </source>
</evidence>
<dbReference type="EMBL" id="QAYG01000001">
    <property type="protein sequence ID" value="PTW62059.1"/>
    <property type="molecule type" value="Genomic_DNA"/>
</dbReference>
<dbReference type="AlphaFoldDB" id="A0A2T5VE74"/>
<organism evidence="2 3">
    <name type="scientific">Breoghania corrubedonensis</name>
    <dbReference type="NCBI Taxonomy" id="665038"/>
    <lineage>
        <taxon>Bacteria</taxon>
        <taxon>Pseudomonadati</taxon>
        <taxon>Pseudomonadota</taxon>
        <taxon>Alphaproteobacteria</taxon>
        <taxon>Hyphomicrobiales</taxon>
        <taxon>Stappiaceae</taxon>
        <taxon>Breoghania</taxon>
    </lineage>
</organism>
<dbReference type="RefSeq" id="WP_107987681.1">
    <property type="nucleotide sequence ID" value="NZ_QAYG01000001.1"/>
</dbReference>
<feature type="compositionally biased region" description="Basic residues" evidence="1">
    <location>
        <begin position="51"/>
        <end position="63"/>
    </location>
</feature>
<name>A0A2T5VE74_9HYPH</name>
<proteinExistence type="predicted"/>
<dbReference type="Proteomes" id="UP000244081">
    <property type="component" value="Unassembled WGS sequence"/>
</dbReference>
<protein>
    <submittedName>
        <fullName evidence="2">Uncharacterized protein</fullName>
    </submittedName>
</protein>